<sequence>MASPPAEAGLTDYERRREENIRRNETILASLRRNAAELSASVRPSPSLKRPKKEQPRARPARPVVLRRSLRTRGIVPGEPSASTGANTSPATPPSPTKPRTTRFSSSLASALRDATAVKPPPRPEGGICAADGFDAGRELVLRSANVRRVVPERILSVRILPLADRTVVATGNKLGHIGFWDADGLVEDEEDGDGADGVFEYFPHRGPVGGIVMHPDAPRKIYSCSYRGEICLMDVEKENFNVIHLCDYSIFSLCQAPNCPSSLYFAEGSDLKLYDERTGKVSATWNLHDNRINSIDFRPENPYVFATSSTDRTVCIWDMRSMKKKGPEKLKVLEYNRAIQSAYFSPSGNMLATTSLDDTVQIFNTDNFDESCILKHDNRTGRWLSTFKAIWSWNDNNLFVGNMKRAIDVISVDRSGKSLSASYAAFLDSEHMTAIPCRFSLHPYKVGHLAGASSSGKLGASASLGLLFCSSTSLPYVVAPCISSAVPSSLSPAALSNHPRYPTYCVRLPSRCRHHPKSRMKKPTLALLLHGLVDRVARNQIELVLGMR</sequence>
<accession>A0A3L6TQP4</accession>
<keyword evidence="5" id="KW-0677">Repeat</keyword>
<feature type="compositionally biased region" description="Low complexity" evidence="7">
    <location>
        <begin position="80"/>
        <end position="90"/>
    </location>
</feature>
<evidence type="ECO:0000256" key="5">
    <source>
        <dbReference type="ARBA" id="ARBA00022737"/>
    </source>
</evidence>
<feature type="region of interest" description="Disordered" evidence="7">
    <location>
        <begin position="36"/>
        <end position="128"/>
    </location>
</feature>
<feature type="compositionally biased region" description="Basic and acidic residues" evidence="7">
    <location>
        <begin position="12"/>
        <end position="23"/>
    </location>
</feature>
<gene>
    <name evidence="8" type="ORF">C2845_PM01G32180</name>
</gene>
<dbReference type="PROSITE" id="PS50294">
    <property type="entry name" value="WD_REPEATS_REGION"/>
    <property type="match status" value="1"/>
</dbReference>
<dbReference type="InterPro" id="IPR050853">
    <property type="entry name" value="WD_repeat_DNA-damage-binding"/>
</dbReference>
<evidence type="ECO:0000256" key="2">
    <source>
        <dbReference type="ARBA" id="ARBA00005434"/>
    </source>
</evidence>
<reference evidence="9" key="1">
    <citation type="journal article" date="2019" name="Nat. Commun.">
        <title>The genome of broomcorn millet.</title>
        <authorList>
            <person name="Zou C."/>
            <person name="Miki D."/>
            <person name="Li D."/>
            <person name="Tang Q."/>
            <person name="Xiao L."/>
            <person name="Rajput S."/>
            <person name="Deng P."/>
            <person name="Jia W."/>
            <person name="Huang R."/>
            <person name="Zhang M."/>
            <person name="Sun Y."/>
            <person name="Hu J."/>
            <person name="Fu X."/>
            <person name="Schnable P.S."/>
            <person name="Li F."/>
            <person name="Zhang H."/>
            <person name="Feng B."/>
            <person name="Zhu X."/>
            <person name="Liu R."/>
            <person name="Schnable J.C."/>
            <person name="Zhu J.-K."/>
            <person name="Zhang H."/>
        </authorList>
    </citation>
    <scope>NUCLEOTIDE SEQUENCE [LARGE SCALE GENOMIC DNA]</scope>
</reference>
<comment type="similarity">
    <text evidence="2">Belongs to the WD repeat DDB2/WDR76 family.</text>
</comment>
<feature type="repeat" description="WD" evidence="6">
    <location>
        <begin position="286"/>
        <end position="322"/>
    </location>
</feature>
<dbReference type="InterPro" id="IPR015943">
    <property type="entry name" value="WD40/YVTN_repeat-like_dom_sf"/>
</dbReference>
<comment type="caution">
    <text evidence="8">The sequence shown here is derived from an EMBL/GenBank/DDBJ whole genome shotgun (WGS) entry which is preliminary data.</text>
</comment>
<evidence type="ECO:0000256" key="3">
    <source>
        <dbReference type="ARBA" id="ARBA00021234"/>
    </source>
</evidence>
<evidence type="ECO:0000256" key="4">
    <source>
        <dbReference type="ARBA" id="ARBA00022574"/>
    </source>
</evidence>
<comment type="function">
    <text evidence="1">Specifically binds 5-hydroxymethylcytosine (5hmC), suggesting that it acts as a specific reader of 5hmC.</text>
</comment>
<evidence type="ECO:0000256" key="6">
    <source>
        <dbReference type="PROSITE-ProRule" id="PRU00221"/>
    </source>
</evidence>
<feature type="region of interest" description="Disordered" evidence="7">
    <location>
        <begin position="1"/>
        <end position="23"/>
    </location>
</feature>
<dbReference type="STRING" id="4540.A0A3L6TQP4"/>
<dbReference type="AlphaFoldDB" id="A0A3L6TQP4"/>
<dbReference type="PANTHER" id="PTHR14773:SF0">
    <property type="entry name" value="WD REPEAT-CONTAINING PROTEIN 76"/>
    <property type="match status" value="1"/>
</dbReference>
<dbReference type="InterPro" id="IPR036322">
    <property type="entry name" value="WD40_repeat_dom_sf"/>
</dbReference>
<dbReference type="EMBL" id="PQIB02000001">
    <property type="protein sequence ID" value="RLN41966.1"/>
    <property type="molecule type" value="Genomic_DNA"/>
</dbReference>
<proteinExistence type="inferred from homology"/>
<dbReference type="GO" id="GO:2000001">
    <property type="term" value="P:regulation of DNA damage checkpoint"/>
    <property type="evidence" value="ECO:0007669"/>
    <property type="project" value="TreeGrafter"/>
</dbReference>
<dbReference type="Pfam" id="PF00400">
    <property type="entry name" value="WD40"/>
    <property type="match status" value="2"/>
</dbReference>
<evidence type="ECO:0000256" key="7">
    <source>
        <dbReference type="SAM" id="MobiDB-lite"/>
    </source>
</evidence>
<feature type="compositionally biased region" description="Low complexity" evidence="7">
    <location>
        <begin position="98"/>
        <end position="107"/>
    </location>
</feature>
<dbReference type="Gene3D" id="2.130.10.10">
    <property type="entry name" value="YVTN repeat-like/Quinoprotein amine dehydrogenase"/>
    <property type="match status" value="1"/>
</dbReference>
<dbReference type="SMART" id="SM00320">
    <property type="entry name" value="WD40"/>
    <property type="match status" value="4"/>
</dbReference>
<protein>
    <recommendedName>
        <fullName evidence="3">WD repeat-containing protein 76</fullName>
    </recommendedName>
</protein>
<dbReference type="GO" id="GO:0005634">
    <property type="term" value="C:nucleus"/>
    <property type="evidence" value="ECO:0007669"/>
    <property type="project" value="TreeGrafter"/>
</dbReference>
<dbReference type="PANTHER" id="PTHR14773">
    <property type="entry name" value="WD REPEAT-CONTAINING PROTEIN 76"/>
    <property type="match status" value="1"/>
</dbReference>
<organism evidence="8 9">
    <name type="scientific">Panicum miliaceum</name>
    <name type="common">Proso millet</name>
    <name type="synonym">Broomcorn millet</name>
    <dbReference type="NCBI Taxonomy" id="4540"/>
    <lineage>
        <taxon>Eukaryota</taxon>
        <taxon>Viridiplantae</taxon>
        <taxon>Streptophyta</taxon>
        <taxon>Embryophyta</taxon>
        <taxon>Tracheophyta</taxon>
        <taxon>Spermatophyta</taxon>
        <taxon>Magnoliopsida</taxon>
        <taxon>Liliopsida</taxon>
        <taxon>Poales</taxon>
        <taxon>Poaceae</taxon>
        <taxon>PACMAD clade</taxon>
        <taxon>Panicoideae</taxon>
        <taxon>Panicodae</taxon>
        <taxon>Paniceae</taxon>
        <taxon>Panicinae</taxon>
        <taxon>Panicum</taxon>
        <taxon>Panicum sect. Panicum</taxon>
    </lineage>
</organism>
<evidence type="ECO:0000313" key="8">
    <source>
        <dbReference type="EMBL" id="RLN41966.1"/>
    </source>
</evidence>
<dbReference type="FunFam" id="2.130.10.10:FF:000180">
    <property type="entry name" value="WD repeat-containing protein 76"/>
    <property type="match status" value="1"/>
</dbReference>
<keyword evidence="4 6" id="KW-0853">WD repeat</keyword>
<dbReference type="InterPro" id="IPR001680">
    <property type="entry name" value="WD40_rpt"/>
</dbReference>
<evidence type="ECO:0000256" key="1">
    <source>
        <dbReference type="ARBA" id="ARBA00002530"/>
    </source>
</evidence>
<dbReference type="PROSITE" id="PS50082">
    <property type="entry name" value="WD_REPEATS_2"/>
    <property type="match status" value="1"/>
</dbReference>
<keyword evidence="9" id="KW-1185">Reference proteome</keyword>
<name>A0A3L6TQP4_PANMI</name>
<dbReference type="OrthoDB" id="766928at2759"/>
<dbReference type="GO" id="GO:0003677">
    <property type="term" value="F:DNA binding"/>
    <property type="evidence" value="ECO:0007669"/>
    <property type="project" value="TreeGrafter"/>
</dbReference>
<evidence type="ECO:0000313" key="9">
    <source>
        <dbReference type="Proteomes" id="UP000275267"/>
    </source>
</evidence>
<dbReference type="SUPFAM" id="SSF50978">
    <property type="entry name" value="WD40 repeat-like"/>
    <property type="match status" value="1"/>
</dbReference>
<dbReference type="Proteomes" id="UP000275267">
    <property type="component" value="Unassembled WGS sequence"/>
</dbReference>